<dbReference type="GO" id="GO:0006508">
    <property type="term" value="P:proteolysis"/>
    <property type="evidence" value="ECO:0007669"/>
    <property type="project" value="UniProtKB-KW"/>
</dbReference>
<accession>A0A128EQG3</accession>
<evidence type="ECO:0000313" key="10">
    <source>
        <dbReference type="EMBL" id="CZE48722.1"/>
    </source>
</evidence>
<dbReference type="GO" id="GO:0004222">
    <property type="term" value="F:metalloendopeptidase activity"/>
    <property type="evidence" value="ECO:0007669"/>
    <property type="project" value="TreeGrafter"/>
</dbReference>
<evidence type="ECO:0000313" key="11">
    <source>
        <dbReference type="Proteomes" id="UP000069632"/>
    </source>
</evidence>
<dbReference type="Pfam" id="PF01551">
    <property type="entry name" value="Peptidase_M23"/>
    <property type="match status" value="1"/>
</dbReference>
<dbReference type="OrthoDB" id="9815245at2"/>
<proteinExistence type="predicted"/>
<comment type="cofactor">
    <cofactor evidence="1">
        <name>Zn(2+)</name>
        <dbReference type="ChEBI" id="CHEBI:29105"/>
    </cofactor>
</comment>
<dbReference type="CDD" id="cd12797">
    <property type="entry name" value="M23_peptidase"/>
    <property type="match status" value="1"/>
</dbReference>
<dbReference type="SUPFAM" id="SSF51261">
    <property type="entry name" value="Duplicated hybrid motif"/>
    <property type="match status" value="1"/>
</dbReference>
<evidence type="ECO:0000256" key="7">
    <source>
        <dbReference type="SAM" id="SignalP"/>
    </source>
</evidence>
<sequence length="388" mass="43807">MARKILFLFLFCCSVFGSGFTMEQFKWPAGVSFLKFLSDNEIPSSLYYDLSPEDQELTTEIAAEASCEVLKDEDGKIDQILIPISDELQIQIFKDAKNKYKIDFTPIAYNESTYTLGVTIENSPYIDINAATGNGFLANAFMLMFNKSVNFKNLRKGDQIALYYTQRDRLGQPFGQPQIISGMIEENGKSNYLYYFDSKYYDERGKMNEKFLFKLPIPGARVTSKFTPKRFHPVLKIYRAHLGTDYGAKKGTPIKAVGDGRVSFVGKKGGYGNTLEIQHVGGYKSLYAHLSKFAKGIKNGARIKQGEIVAYVGNTGLASGPHLHLGLYKNNKAMDFQKVVYTAKENIETKEKVLFQKFVKEQNQKLQKAIGGHNNPAKFVQFDNFIEL</sequence>
<dbReference type="AlphaFoldDB" id="A0A128EQG3"/>
<dbReference type="GO" id="GO:0046872">
    <property type="term" value="F:metal ion binding"/>
    <property type="evidence" value="ECO:0007669"/>
    <property type="project" value="UniProtKB-KW"/>
</dbReference>
<protein>
    <submittedName>
        <fullName evidence="10">M24/M37 family peptidase</fullName>
        <ecNumber evidence="10">3.4.24.75</ecNumber>
    </submittedName>
</protein>
<gene>
    <name evidence="10" type="ORF">ERS672216_01562</name>
</gene>
<evidence type="ECO:0000256" key="2">
    <source>
        <dbReference type="ARBA" id="ARBA00022670"/>
    </source>
</evidence>
<feature type="chain" id="PRO_5007281573" evidence="7">
    <location>
        <begin position="18"/>
        <end position="388"/>
    </location>
</feature>
<keyword evidence="6" id="KW-0482">Metalloprotease</keyword>
<dbReference type="EMBL" id="FIZP01000010">
    <property type="protein sequence ID" value="CZE48722.1"/>
    <property type="molecule type" value="Genomic_DNA"/>
</dbReference>
<keyword evidence="11" id="KW-1185">Reference proteome</keyword>
<keyword evidence="2" id="KW-0645">Protease</keyword>
<dbReference type="RefSeq" id="WP_075494879.1">
    <property type="nucleotide sequence ID" value="NZ_CP053844.1"/>
</dbReference>
<evidence type="ECO:0000256" key="5">
    <source>
        <dbReference type="ARBA" id="ARBA00022833"/>
    </source>
</evidence>
<dbReference type="InterPro" id="IPR050570">
    <property type="entry name" value="Cell_wall_metabolism_enzyme"/>
</dbReference>
<keyword evidence="3" id="KW-0479">Metal-binding</keyword>
<feature type="signal peptide" evidence="7">
    <location>
        <begin position="1"/>
        <end position="17"/>
    </location>
</feature>
<keyword evidence="7" id="KW-0732">Signal</keyword>
<organism evidence="10 11">
    <name type="scientific">Campylobacter geochelonis</name>
    <dbReference type="NCBI Taxonomy" id="1780362"/>
    <lineage>
        <taxon>Bacteria</taxon>
        <taxon>Pseudomonadati</taxon>
        <taxon>Campylobacterota</taxon>
        <taxon>Epsilonproteobacteria</taxon>
        <taxon>Campylobacterales</taxon>
        <taxon>Campylobacteraceae</taxon>
        <taxon>Campylobacter</taxon>
    </lineage>
</organism>
<feature type="domain" description="Csd3 N-terminal" evidence="9">
    <location>
        <begin position="25"/>
        <end position="107"/>
    </location>
</feature>
<dbReference type="InterPro" id="IPR011055">
    <property type="entry name" value="Dup_hybrid_motif"/>
</dbReference>
<dbReference type="InterPro" id="IPR040653">
    <property type="entry name" value="Csd3_N"/>
</dbReference>
<dbReference type="PANTHER" id="PTHR21666:SF288">
    <property type="entry name" value="CELL DIVISION PROTEIN YTFB"/>
    <property type="match status" value="1"/>
</dbReference>
<evidence type="ECO:0000259" key="8">
    <source>
        <dbReference type="Pfam" id="PF01551"/>
    </source>
</evidence>
<dbReference type="EC" id="3.4.24.75" evidence="10"/>
<evidence type="ECO:0000256" key="3">
    <source>
        <dbReference type="ARBA" id="ARBA00022723"/>
    </source>
</evidence>
<evidence type="ECO:0000256" key="4">
    <source>
        <dbReference type="ARBA" id="ARBA00022801"/>
    </source>
</evidence>
<evidence type="ECO:0000256" key="6">
    <source>
        <dbReference type="ARBA" id="ARBA00023049"/>
    </source>
</evidence>
<dbReference type="Pfam" id="PF18059">
    <property type="entry name" value="Csd3_N"/>
    <property type="match status" value="1"/>
</dbReference>
<dbReference type="Gene3D" id="3.10.450.350">
    <property type="match status" value="1"/>
</dbReference>
<evidence type="ECO:0000256" key="1">
    <source>
        <dbReference type="ARBA" id="ARBA00001947"/>
    </source>
</evidence>
<dbReference type="Gene3D" id="2.70.70.10">
    <property type="entry name" value="Glucose Permease (Domain IIA)"/>
    <property type="match status" value="1"/>
</dbReference>
<name>A0A128EQG3_9BACT</name>
<keyword evidence="4 10" id="KW-0378">Hydrolase</keyword>
<evidence type="ECO:0000259" key="9">
    <source>
        <dbReference type="Pfam" id="PF18059"/>
    </source>
</evidence>
<dbReference type="PANTHER" id="PTHR21666">
    <property type="entry name" value="PEPTIDASE-RELATED"/>
    <property type="match status" value="1"/>
</dbReference>
<keyword evidence="5" id="KW-0862">Zinc</keyword>
<dbReference type="Proteomes" id="UP000069632">
    <property type="component" value="Unassembled WGS sequence"/>
</dbReference>
<dbReference type="InterPro" id="IPR016047">
    <property type="entry name" value="M23ase_b-sheet_dom"/>
</dbReference>
<feature type="domain" description="M23ase beta-sheet core" evidence="8">
    <location>
        <begin position="240"/>
        <end position="335"/>
    </location>
</feature>
<reference evidence="10 11" key="1">
    <citation type="submission" date="2016-02" db="EMBL/GenBank/DDBJ databases">
        <authorList>
            <consortium name="Pathogen Informatics"/>
        </authorList>
    </citation>
    <scope>NUCLEOTIDE SEQUENCE [LARGE SCALE GENOMIC DNA]</scope>
    <source>
        <strain evidence="10 11">RC20</strain>
    </source>
</reference>